<evidence type="ECO:0000313" key="3">
    <source>
        <dbReference type="Proteomes" id="UP001066276"/>
    </source>
</evidence>
<feature type="region of interest" description="Disordered" evidence="1">
    <location>
        <begin position="70"/>
        <end position="89"/>
    </location>
</feature>
<evidence type="ECO:0000313" key="2">
    <source>
        <dbReference type="EMBL" id="KAJ1126377.1"/>
    </source>
</evidence>
<keyword evidence="3" id="KW-1185">Reference proteome</keyword>
<sequence length="132" mass="14874">MSEDKVRQVLQLLEEAGAWIYLWEAVHHLCRADWQGAHQEGYSCMFACSPPCVPNGGTAKAQAYLQLLADPEEHSAAPSPQGEEKPWHGMAGRIKSWDLALTDTQRSGAEERTKEEEYELTKCPWVPMTMEN</sequence>
<proteinExistence type="predicted"/>
<name>A0AAV7PGP5_PLEWA</name>
<dbReference type="AlphaFoldDB" id="A0AAV7PGP5"/>
<organism evidence="2 3">
    <name type="scientific">Pleurodeles waltl</name>
    <name type="common">Iberian ribbed newt</name>
    <dbReference type="NCBI Taxonomy" id="8319"/>
    <lineage>
        <taxon>Eukaryota</taxon>
        <taxon>Metazoa</taxon>
        <taxon>Chordata</taxon>
        <taxon>Craniata</taxon>
        <taxon>Vertebrata</taxon>
        <taxon>Euteleostomi</taxon>
        <taxon>Amphibia</taxon>
        <taxon>Batrachia</taxon>
        <taxon>Caudata</taxon>
        <taxon>Salamandroidea</taxon>
        <taxon>Salamandridae</taxon>
        <taxon>Pleurodelinae</taxon>
        <taxon>Pleurodeles</taxon>
    </lineage>
</organism>
<comment type="caution">
    <text evidence="2">The sequence shown here is derived from an EMBL/GenBank/DDBJ whole genome shotgun (WGS) entry which is preliminary data.</text>
</comment>
<evidence type="ECO:0000256" key="1">
    <source>
        <dbReference type="SAM" id="MobiDB-lite"/>
    </source>
</evidence>
<reference evidence="2" key="1">
    <citation type="journal article" date="2022" name="bioRxiv">
        <title>Sequencing and chromosome-scale assembly of the giantPleurodeles waltlgenome.</title>
        <authorList>
            <person name="Brown T."/>
            <person name="Elewa A."/>
            <person name="Iarovenko S."/>
            <person name="Subramanian E."/>
            <person name="Araus A.J."/>
            <person name="Petzold A."/>
            <person name="Susuki M."/>
            <person name="Suzuki K.-i.T."/>
            <person name="Hayashi T."/>
            <person name="Toyoda A."/>
            <person name="Oliveira C."/>
            <person name="Osipova E."/>
            <person name="Leigh N.D."/>
            <person name="Simon A."/>
            <person name="Yun M.H."/>
        </authorList>
    </citation>
    <scope>NUCLEOTIDE SEQUENCE</scope>
    <source>
        <strain evidence="2">20211129_DDA</strain>
        <tissue evidence="2">Liver</tissue>
    </source>
</reference>
<dbReference type="Proteomes" id="UP001066276">
    <property type="component" value="Chromosome 7"/>
</dbReference>
<gene>
    <name evidence="2" type="ORF">NDU88_004785</name>
</gene>
<accession>A0AAV7PGP5</accession>
<protein>
    <submittedName>
        <fullName evidence="2">Uncharacterized protein</fullName>
    </submittedName>
</protein>
<dbReference type="EMBL" id="JANPWB010000011">
    <property type="protein sequence ID" value="KAJ1126377.1"/>
    <property type="molecule type" value="Genomic_DNA"/>
</dbReference>